<reference evidence="11 12" key="2">
    <citation type="submission" date="2018-11" db="EMBL/GenBank/DDBJ databases">
        <authorList>
            <consortium name="Pathogen Informatics"/>
        </authorList>
    </citation>
    <scope>NUCLEOTIDE SEQUENCE [LARGE SCALE GENOMIC DNA]</scope>
</reference>
<sequence length="468" mass="50319">MEPIATIHIEGDRSLKTAITAPPPFSPAPRTAKSLRYKRRHQIRLKIVFKAVFPFLLAGCSMVAAGILFDAAQKWSFFMSLPQAVMLLPALLGLKGNLEMTLASRLSTQANLGAMSQRSQQIHVACNNLALVQAQAIVVSLVAAAVAIIMYAAETGKWEPEGSIMLCLTSVAAASMTSLFLGAVMIGIVLFSARLGLNPDNITTPVAAALGDMTTLIITIGIGTLLLRLQHYLEVNCILLGIWSASSIVFIWIASRDKSTLEVLKNGWYAVFVAMLISSGAGIILKTTMVTFPDVAPFQPVINGAGGNLVAIHASRISTALHKFGKIGVLPDIPLSCFVNPLRIFTAKDLEARTARILILLALPGHAVFLTIIFMSIGTALLSVAFVSMYFLIAFVQVFLLLYLCQLMVRIMWRCKIDPDNSAIPILTAVGDLLGTALLAVAFICLNQLPTANSTEQLSTLMPNRTIS</sequence>
<dbReference type="Proteomes" id="UP000050794">
    <property type="component" value="Unassembled WGS sequence"/>
</dbReference>
<keyword evidence="4 9" id="KW-0812">Transmembrane</keyword>
<feature type="transmembrane region" description="Helical" evidence="9">
    <location>
        <begin position="47"/>
        <end position="69"/>
    </location>
</feature>
<keyword evidence="8 9" id="KW-0472">Membrane</keyword>
<feature type="transmembrane region" description="Helical" evidence="9">
    <location>
        <begin position="266"/>
        <end position="285"/>
    </location>
</feature>
<dbReference type="InterPro" id="IPR036739">
    <property type="entry name" value="SLC41_membr_dom_sf"/>
</dbReference>
<evidence type="ECO:0000256" key="7">
    <source>
        <dbReference type="ARBA" id="ARBA00023065"/>
    </source>
</evidence>
<feature type="transmembrane region" description="Helical" evidence="9">
    <location>
        <begin position="205"/>
        <end position="227"/>
    </location>
</feature>
<dbReference type="InterPro" id="IPR006667">
    <property type="entry name" value="SLC41_membr_dom"/>
</dbReference>
<evidence type="ECO:0000256" key="3">
    <source>
        <dbReference type="ARBA" id="ARBA00022448"/>
    </source>
</evidence>
<evidence type="ECO:0000256" key="6">
    <source>
        <dbReference type="ARBA" id="ARBA00022989"/>
    </source>
</evidence>
<dbReference type="InterPro" id="IPR045349">
    <property type="entry name" value="SLC41A1-3"/>
</dbReference>
<dbReference type="Pfam" id="PF01769">
    <property type="entry name" value="MgtE"/>
    <property type="match status" value="2"/>
</dbReference>
<comment type="subcellular location">
    <subcellularLocation>
        <location evidence="1">Membrane</location>
        <topology evidence="1">Multi-pass membrane protein</topology>
    </subcellularLocation>
</comment>
<keyword evidence="7" id="KW-0406">Ion transport</keyword>
<feature type="domain" description="SLC41A/MgtE integral membrane" evidence="10">
    <location>
        <begin position="299"/>
        <end position="441"/>
    </location>
</feature>
<feature type="transmembrane region" description="Helical" evidence="9">
    <location>
        <begin position="357"/>
        <end position="377"/>
    </location>
</feature>
<dbReference type="WBParaSite" id="TCNE_0000581101-mRNA-1">
    <property type="protein sequence ID" value="TCNE_0000581101-mRNA-1"/>
    <property type="gene ID" value="TCNE_0000581101"/>
</dbReference>
<feature type="domain" description="SLC41A/MgtE integral membrane" evidence="10">
    <location>
        <begin position="88"/>
        <end position="222"/>
    </location>
</feature>
<comment type="similarity">
    <text evidence="2">Belongs to the SLC41A transporter family.</text>
</comment>
<dbReference type="Gene3D" id="1.10.357.20">
    <property type="entry name" value="SLC41 divalent cation transporters, integral membrane domain"/>
    <property type="match status" value="2"/>
</dbReference>
<accession>A0A183UBE1</accession>
<dbReference type="PANTHER" id="PTHR16228:SF21">
    <property type="entry name" value="SLC41A_MGTE INTEGRAL MEMBRANE DOMAIN-CONTAINING PROTEIN"/>
    <property type="match status" value="1"/>
</dbReference>
<dbReference type="EMBL" id="UYWY01019396">
    <property type="protein sequence ID" value="VDM37049.1"/>
    <property type="molecule type" value="Genomic_DNA"/>
</dbReference>
<dbReference type="AlphaFoldDB" id="A0A183UBE1"/>
<evidence type="ECO:0000256" key="2">
    <source>
        <dbReference type="ARBA" id="ARBA00009749"/>
    </source>
</evidence>
<protein>
    <submittedName>
        <fullName evidence="13">Divalent cation transporter</fullName>
    </submittedName>
</protein>
<evidence type="ECO:0000256" key="8">
    <source>
        <dbReference type="ARBA" id="ARBA00023136"/>
    </source>
</evidence>
<feature type="transmembrane region" description="Helical" evidence="9">
    <location>
        <begin position="128"/>
        <end position="151"/>
    </location>
</feature>
<evidence type="ECO:0000256" key="1">
    <source>
        <dbReference type="ARBA" id="ARBA00004141"/>
    </source>
</evidence>
<keyword evidence="6 9" id="KW-1133">Transmembrane helix</keyword>
<evidence type="ECO:0000313" key="12">
    <source>
        <dbReference type="Proteomes" id="UP000050794"/>
    </source>
</evidence>
<name>A0A183UBE1_TOXCA</name>
<evidence type="ECO:0000313" key="11">
    <source>
        <dbReference type="EMBL" id="VDM37049.1"/>
    </source>
</evidence>
<proteinExistence type="inferred from homology"/>
<dbReference type="FunFam" id="1.10.357.20:FF:000001">
    <property type="entry name" value="Solute carrier family 41 member 2"/>
    <property type="match status" value="1"/>
</dbReference>
<evidence type="ECO:0000256" key="5">
    <source>
        <dbReference type="ARBA" id="ARBA00022842"/>
    </source>
</evidence>
<feature type="transmembrane region" description="Helical" evidence="9">
    <location>
        <begin position="426"/>
        <end position="449"/>
    </location>
</feature>
<feature type="transmembrane region" description="Helical" evidence="9">
    <location>
        <begin position="383"/>
        <end position="405"/>
    </location>
</feature>
<dbReference type="PANTHER" id="PTHR16228">
    <property type="entry name" value="DIVALENT CATION TRANSPORTER SOLUTE CARRIER FAMILY 41"/>
    <property type="match status" value="1"/>
</dbReference>
<reference evidence="13" key="1">
    <citation type="submission" date="2016-06" db="UniProtKB">
        <authorList>
            <consortium name="WormBaseParasite"/>
        </authorList>
    </citation>
    <scope>IDENTIFICATION</scope>
</reference>
<evidence type="ECO:0000256" key="9">
    <source>
        <dbReference type="SAM" id="Phobius"/>
    </source>
</evidence>
<dbReference type="SUPFAM" id="SSF161093">
    <property type="entry name" value="MgtE membrane domain-like"/>
    <property type="match status" value="2"/>
</dbReference>
<evidence type="ECO:0000256" key="4">
    <source>
        <dbReference type="ARBA" id="ARBA00022692"/>
    </source>
</evidence>
<gene>
    <name evidence="11" type="ORF">TCNE_LOCUS5811</name>
</gene>
<keyword evidence="5" id="KW-0460">Magnesium</keyword>
<dbReference type="GO" id="GO:0005886">
    <property type="term" value="C:plasma membrane"/>
    <property type="evidence" value="ECO:0007669"/>
    <property type="project" value="TreeGrafter"/>
</dbReference>
<dbReference type="GO" id="GO:0008324">
    <property type="term" value="F:monoatomic cation transmembrane transporter activity"/>
    <property type="evidence" value="ECO:0007669"/>
    <property type="project" value="InterPro"/>
</dbReference>
<evidence type="ECO:0000259" key="10">
    <source>
        <dbReference type="Pfam" id="PF01769"/>
    </source>
</evidence>
<keyword evidence="3" id="KW-0813">Transport</keyword>
<evidence type="ECO:0000313" key="13">
    <source>
        <dbReference type="WBParaSite" id="TCNE_0000581101-mRNA-1"/>
    </source>
</evidence>
<feature type="transmembrane region" description="Helical" evidence="9">
    <location>
        <begin position="233"/>
        <end position="254"/>
    </location>
</feature>
<organism evidence="12 13">
    <name type="scientific">Toxocara canis</name>
    <name type="common">Canine roundworm</name>
    <dbReference type="NCBI Taxonomy" id="6265"/>
    <lineage>
        <taxon>Eukaryota</taxon>
        <taxon>Metazoa</taxon>
        <taxon>Ecdysozoa</taxon>
        <taxon>Nematoda</taxon>
        <taxon>Chromadorea</taxon>
        <taxon>Rhabditida</taxon>
        <taxon>Spirurina</taxon>
        <taxon>Ascaridomorpha</taxon>
        <taxon>Ascaridoidea</taxon>
        <taxon>Toxocaridae</taxon>
        <taxon>Toxocara</taxon>
    </lineage>
</organism>
<feature type="transmembrane region" description="Helical" evidence="9">
    <location>
        <begin position="163"/>
        <end position="193"/>
    </location>
</feature>
<keyword evidence="12" id="KW-1185">Reference proteome</keyword>